<protein>
    <submittedName>
        <fullName evidence="2">Uncharacterized protein</fullName>
    </submittedName>
</protein>
<comment type="caution">
    <text evidence="2">The sequence shown here is derived from an EMBL/GenBank/DDBJ whole genome shotgun (WGS) entry which is preliminary data.</text>
</comment>
<accession>A0AAV7W5L7</accession>
<evidence type="ECO:0000313" key="2">
    <source>
        <dbReference type="EMBL" id="KAJ1208061.1"/>
    </source>
</evidence>
<dbReference type="EMBL" id="JANPWB010000002">
    <property type="protein sequence ID" value="KAJ1208061.1"/>
    <property type="molecule type" value="Genomic_DNA"/>
</dbReference>
<reference evidence="2" key="1">
    <citation type="journal article" date="2022" name="bioRxiv">
        <title>Sequencing and chromosome-scale assembly of the giantPleurodeles waltlgenome.</title>
        <authorList>
            <person name="Brown T."/>
            <person name="Elewa A."/>
            <person name="Iarovenko S."/>
            <person name="Subramanian E."/>
            <person name="Araus A.J."/>
            <person name="Petzold A."/>
            <person name="Susuki M."/>
            <person name="Suzuki K.-i.T."/>
            <person name="Hayashi T."/>
            <person name="Toyoda A."/>
            <person name="Oliveira C."/>
            <person name="Osipova E."/>
            <person name="Leigh N.D."/>
            <person name="Simon A."/>
            <person name="Yun M.H."/>
        </authorList>
    </citation>
    <scope>NUCLEOTIDE SEQUENCE</scope>
    <source>
        <strain evidence="2">20211129_DDA</strain>
        <tissue evidence="2">Liver</tissue>
    </source>
</reference>
<sequence>MACCGGHRCGFPGNCFILVLPVKCIFRLRVREADLWIKPCSGVLLDSNKPERAPKNAQTSGEKAEKEDNIIANGRSKIGARQKHAAKDLSSSGPAGRRSVTGLGKLSSKTSGGIAEDVAGIGSVAQTMVQTDSWLRLALYSTTITNFFTSGGQENGSAGPLTQFESMKTDVTENSDSIKLVMEPQQTGAS</sequence>
<evidence type="ECO:0000256" key="1">
    <source>
        <dbReference type="SAM" id="MobiDB-lite"/>
    </source>
</evidence>
<name>A0AAV7W5L7_PLEWA</name>
<dbReference type="AlphaFoldDB" id="A0AAV7W5L7"/>
<keyword evidence="3" id="KW-1185">Reference proteome</keyword>
<evidence type="ECO:0000313" key="3">
    <source>
        <dbReference type="Proteomes" id="UP001066276"/>
    </source>
</evidence>
<feature type="compositionally biased region" description="Low complexity" evidence="1">
    <location>
        <begin position="101"/>
        <end position="110"/>
    </location>
</feature>
<feature type="region of interest" description="Disordered" evidence="1">
    <location>
        <begin position="48"/>
        <end position="110"/>
    </location>
</feature>
<dbReference type="Proteomes" id="UP001066276">
    <property type="component" value="Chromosome 1_2"/>
</dbReference>
<organism evidence="2 3">
    <name type="scientific">Pleurodeles waltl</name>
    <name type="common">Iberian ribbed newt</name>
    <dbReference type="NCBI Taxonomy" id="8319"/>
    <lineage>
        <taxon>Eukaryota</taxon>
        <taxon>Metazoa</taxon>
        <taxon>Chordata</taxon>
        <taxon>Craniata</taxon>
        <taxon>Vertebrata</taxon>
        <taxon>Euteleostomi</taxon>
        <taxon>Amphibia</taxon>
        <taxon>Batrachia</taxon>
        <taxon>Caudata</taxon>
        <taxon>Salamandroidea</taxon>
        <taxon>Salamandridae</taxon>
        <taxon>Pleurodelinae</taxon>
        <taxon>Pleurodeles</taxon>
    </lineage>
</organism>
<proteinExistence type="predicted"/>
<feature type="region of interest" description="Disordered" evidence="1">
    <location>
        <begin position="169"/>
        <end position="190"/>
    </location>
</feature>
<gene>
    <name evidence="2" type="ORF">NDU88_003451</name>
</gene>